<sequence length="496" mass="57030">MNNKYIYDKCNSFKLKEKNSLLENFSVPIEATEKEQSDKNLKTNISPWILISRLYQHVNMSCNLLKYALYVVGLVFIYLMLISQEEIRSTSTVTDEFSSRKVVDQYLVNTSKCHIPSLNPWNPDTTPLYIKRSYIQCSTKEVDEDVKAQYSASKIYCCYSNISRGAGKLFGAQIRLAQDTIWMSFHRLEAIGAKALLLEVMTMNNNTIVKKNETTELLEVMTMNNNTIVKKNETTESTKTASNSAEAKVIKHFNTVTKKAKITENESKVIYRITKKAKITENESKVIYRTYVKPNGNIENVTDDIHSKIKDFGRDDYVFIQCGTNDISHCYDSTGISKILDSFANIMQITNCTNAIVCTLPFRFDKPEFNAMIEHVNLKLYSMSKNYSHLELFTINNILLPRYYTYYGLHLNNLGKDVVCRYLKDYFIEDSPPMPEESTILSNSGETPFTNNTCLQRKAQDKKPRLQITPACNGRHRITVMTVTLRETPLEKTKIF</sequence>
<dbReference type="SUPFAM" id="SSF52266">
    <property type="entry name" value="SGNH hydrolase"/>
    <property type="match status" value="1"/>
</dbReference>
<dbReference type="Gene3D" id="3.40.50.1110">
    <property type="entry name" value="SGNH hydrolase"/>
    <property type="match status" value="1"/>
</dbReference>
<accession>A0AAW1JGL6</accession>
<evidence type="ECO:0000313" key="3">
    <source>
        <dbReference type="Proteomes" id="UP001458880"/>
    </source>
</evidence>
<dbReference type="Proteomes" id="UP001458880">
    <property type="component" value="Unassembled WGS sequence"/>
</dbReference>
<keyword evidence="1" id="KW-0812">Transmembrane</keyword>
<keyword evidence="1" id="KW-0472">Membrane</keyword>
<name>A0AAW1JGL6_POPJA</name>
<reference evidence="2 3" key="1">
    <citation type="journal article" date="2024" name="BMC Genomics">
        <title>De novo assembly and annotation of Popillia japonica's genome with initial clues to its potential as an invasive pest.</title>
        <authorList>
            <person name="Cucini C."/>
            <person name="Boschi S."/>
            <person name="Funari R."/>
            <person name="Cardaioli E."/>
            <person name="Iannotti N."/>
            <person name="Marturano G."/>
            <person name="Paoli F."/>
            <person name="Bruttini M."/>
            <person name="Carapelli A."/>
            <person name="Frati F."/>
            <person name="Nardi F."/>
        </authorList>
    </citation>
    <scope>NUCLEOTIDE SEQUENCE [LARGE SCALE GENOMIC DNA]</scope>
    <source>
        <strain evidence="2">DMR45628</strain>
    </source>
</reference>
<keyword evidence="1" id="KW-1133">Transmembrane helix</keyword>
<evidence type="ECO:0000313" key="2">
    <source>
        <dbReference type="EMBL" id="KAK9702481.1"/>
    </source>
</evidence>
<protein>
    <recommendedName>
        <fullName evidence="4">SGNH hydrolase-type esterase domain-containing protein</fullName>
    </recommendedName>
</protein>
<organism evidence="2 3">
    <name type="scientific">Popillia japonica</name>
    <name type="common">Japanese beetle</name>
    <dbReference type="NCBI Taxonomy" id="7064"/>
    <lineage>
        <taxon>Eukaryota</taxon>
        <taxon>Metazoa</taxon>
        <taxon>Ecdysozoa</taxon>
        <taxon>Arthropoda</taxon>
        <taxon>Hexapoda</taxon>
        <taxon>Insecta</taxon>
        <taxon>Pterygota</taxon>
        <taxon>Neoptera</taxon>
        <taxon>Endopterygota</taxon>
        <taxon>Coleoptera</taxon>
        <taxon>Polyphaga</taxon>
        <taxon>Scarabaeiformia</taxon>
        <taxon>Scarabaeidae</taxon>
        <taxon>Rutelinae</taxon>
        <taxon>Popillia</taxon>
    </lineage>
</organism>
<evidence type="ECO:0000256" key="1">
    <source>
        <dbReference type="SAM" id="Phobius"/>
    </source>
</evidence>
<proteinExistence type="predicted"/>
<comment type="caution">
    <text evidence="2">The sequence shown here is derived from an EMBL/GenBank/DDBJ whole genome shotgun (WGS) entry which is preliminary data.</text>
</comment>
<evidence type="ECO:0008006" key="4">
    <source>
        <dbReference type="Google" id="ProtNLM"/>
    </source>
</evidence>
<feature type="transmembrane region" description="Helical" evidence="1">
    <location>
        <begin position="64"/>
        <end position="82"/>
    </location>
</feature>
<dbReference type="InterPro" id="IPR036514">
    <property type="entry name" value="SGNH_hydro_sf"/>
</dbReference>
<dbReference type="EMBL" id="JASPKY010000391">
    <property type="protein sequence ID" value="KAK9702481.1"/>
    <property type="molecule type" value="Genomic_DNA"/>
</dbReference>
<keyword evidence="3" id="KW-1185">Reference proteome</keyword>
<gene>
    <name evidence="2" type="ORF">QE152_g29926</name>
</gene>
<dbReference type="AlphaFoldDB" id="A0AAW1JGL6"/>